<name>W6RIF0_9HYPH</name>
<proteinExistence type="predicted"/>
<reference evidence="2" key="1">
    <citation type="submission" date="2013-11" db="EMBL/GenBank/DDBJ databases">
        <title>Draft genome sequence of the broad-host-range Rhizobium sp. LPU83 strain, a member of the low-genetic diversity Oregon-like Rhizobium sp. group.</title>
        <authorList>
            <person name="Wibberg D."/>
            <person name="Puehler A."/>
            <person name="Schlueter A."/>
        </authorList>
    </citation>
    <scope>NUCLEOTIDE SEQUENCE [LARGE SCALE GENOMIC DNA]</scope>
    <source>
        <strain evidence="2">LPU83</strain>
        <plasmid evidence="2">pLPU83c</plasmid>
    </source>
</reference>
<dbReference type="PATRIC" id="fig|348824.6.peg.4760"/>
<dbReference type="Proteomes" id="UP000019443">
    <property type="component" value="Plasmid pLPU83c"/>
</dbReference>
<dbReference type="KEGG" id="rhl:LPU83_pLPU83c_0072"/>
<gene>
    <name evidence="2" type="ORF">LPU83_pLPU83c_0072</name>
</gene>
<evidence type="ECO:0000313" key="3">
    <source>
        <dbReference type="Proteomes" id="UP000019443"/>
    </source>
</evidence>
<evidence type="ECO:0000256" key="1">
    <source>
        <dbReference type="SAM" id="MobiDB-lite"/>
    </source>
</evidence>
<dbReference type="RefSeq" id="WP_024316412.1">
    <property type="nucleotide sequence ID" value="NZ_ATTO01000033.1"/>
</dbReference>
<organism evidence="2 3">
    <name type="scientific">Rhizobium favelukesii</name>
    <dbReference type="NCBI Taxonomy" id="348824"/>
    <lineage>
        <taxon>Bacteria</taxon>
        <taxon>Pseudomonadati</taxon>
        <taxon>Pseudomonadota</taxon>
        <taxon>Alphaproteobacteria</taxon>
        <taxon>Hyphomicrobiales</taxon>
        <taxon>Rhizobiaceae</taxon>
        <taxon>Rhizobium/Agrobacterium group</taxon>
        <taxon>Rhizobium</taxon>
    </lineage>
</organism>
<keyword evidence="2" id="KW-0614">Plasmid</keyword>
<sequence>MEADPATDWSKIDLEALRQHLIDMNEVTLKADAAPTPVNGGLQVDITGDDRTSAAIQRMLPAHAEELNQMNGWRAKTEPLPGGVRLTVTSTTPR</sequence>
<evidence type="ECO:0000313" key="2">
    <source>
        <dbReference type="EMBL" id="CDM60634.1"/>
    </source>
</evidence>
<feature type="region of interest" description="Disordered" evidence="1">
    <location>
        <begin position="72"/>
        <end position="94"/>
    </location>
</feature>
<protein>
    <submittedName>
        <fullName evidence="2">Uncharacterized protein</fullName>
    </submittedName>
</protein>
<dbReference type="HOGENOM" id="CLU_127612_0_0_5"/>
<geneLocation type="plasmid" evidence="2 3">
    <name>pLPU83c</name>
</geneLocation>
<accession>W6RIF0</accession>
<dbReference type="AlphaFoldDB" id="W6RIF0"/>
<keyword evidence="3" id="KW-1185">Reference proteome</keyword>
<dbReference type="EMBL" id="HG916854">
    <property type="protein sequence ID" value="CDM60634.1"/>
    <property type="molecule type" value="Genomic_DNA"/>
</dbReference>